<dbReference type="GO" id="GO:0016020">
    <property type="term" value="C:membrane"/>
    <property type="evidence" value="ECO:0007669"/>
    <property type="project" value="UniProtKB-SubCell"/>
</dbReference>
<dbReference type="InterPro" id="IPR013106">
    <property type="entry name" value="Ig_V-set"/>
</dbReference>
<keyword evidence="4" id="KW-0325">Glycoprotein</keyword>
<dbReference type="PANTHER" id="PTHR12080">
    <property type="entry name" value="SIGNALING LYMPHOCYTIC ACTIVATION MOLECULE"/>
    <property type="match status" value="1"/>
</dbReference>
<gene>
    <name evidence="8" type="ORF">PECUL_23A015481</name>
</gene>
<reference evidence="8" key="1">
    <citation type="submission" date="2022-03" db="EMBL/GenBank/DDBJ databases">
        <authorList>
            <person name="Alioto T."/>
            <person name="Alioto T."/>
            <person name="Gomez Garrido J."/>
        </authorList>
    </citation>
    <scope>NUCLEOTIDE SEQUENCE</scope>
</reference>
<feature type="domain" description="Immunoglobulin V-set" evidence="7">
    <location>
        <begin position="32"/>
        <end position="135"/>
    </location>
</feature>
<dbReference type="InterPro" id="IPR015631">
    <property type="entry name" value="CD2/SLAM_rcpt"/>
</dbReference>
<name>A0AAD1WCH9_PELCU</name>
<keyword evidence="5" id="KW-1133">Transmembrane helix</keyword>
<evidence type="ECO:0000313" key="8">
    <source>
        <dbReference type="EMBL" id="CAH2299147.1"/>
    </source>
</evidence>
<dbReference type="Proteomes" id="UP001295444">
    <property type="component" value="Chromosome 06"/>
</dbReference>
<dbReference type="PANTHER" id="PTHR12080:SF48">
    <property type="entry name" value="IMMUNOGLOBULIN SUBTYPE DOMAIN-CONTAINING PROTEIN"/>
    <property type="match status" value="1"/>
</dbReference>
<sequence length="228" mass="25711">MNSVPSLLLQILFMTGSVGAVSITVHQLHVGGYENSSVILSTSYNLSKPLTWLQIRWELVSLSPPLQLVICTIRLSEEGSIIKQFPENGYEDRMFITPGNGSLTINHMQNNDSGLYRVTIRDKQVSEIATINVTVFEEIQEFVDIEIEDNWEVTADENKTSHKPRTLGHCFCSDNSTSVDLHTTAWIVLGSRVSSALLSLIMLGSLHLYLSQPRRYKRRKILAPDRCY</sequence>
<accession>A0AAD1WCH9</accession>
<proteinExistence type="predicted"/>
<evidence type="ECO:0000259" key="7">
    <source>
        <dbReference type="Pfam" id="PF07686"/>
    </source>
</evidence>
<dbReference type="InterPro" id="IPR013783">
    <property type="entry name" value="Ig-like_fold"/>
</dbReference>
<feature type="transmembrane region" description="Helical" evidence="5">
    <location>
        <begin position="185"/>
        <end position="210"/>
    </location>
</feature>
<keyword evidence="9" id="KW-1185">Reference proteome</keyword>
<evidence type="ECO:0000256" key="1">
    <source>
        <dbReference type="ARBA" id="ARBA00004370"/>
    </source>
</evidence>
<evidence type="ECO:0000256" key="4">
    <source>
        <dbReference type="ARBA" id="ARBA00023180"/>
    </source>
</evidence>
<feature type="chain" id="PRO_5041918632" evidence="6">
    <location>
        <begin position="21"/>
        <end position="228"/>
    </location>
</feature>
<keyword evidence="5" id="KW-0812">Transmembrane</keyword>
<dbReference type="Gene3D" id="2.60.40.10">
    <property type="entry name" value="Immunoglobulins"/>
    <property type="match status" value="1"/>
</dbReference>
<feature type="signal peptide" evidence="6">
    <location>
        <begin position="1"/>
        <end position="20"/>
    </location>
</feature>
<dbReference type="AlphaFoldDB" id="A0AAD1WCH9"/>
<evidence type="ECO:0000313" key="9">
    <source>
        <dbReference type="Proteomes" id="UP001295444"/>
    </source>
</evidence>
<comment type="subcellular location">
    <subcellularLocation>
        <location evidence="1">Membrane</location>
    </subcellularLocation>
</comment>
<dbReference type="InterPro" id="IPR036179">
    <property type="entry name" value="Ig-like_dom_sf"/>
</dbReference>
<organism evidence="8 9">
    <name type="scientific">Pelobates cultripes</name>
    <name type="common">Western spadefoot toad</name>
    <dbReference type="NCBI Taxonomy" id="61616"/>
    <lineage>
        <taxon>Eukaryota</taxon>
        <taxon>Metazoa</taxon>
        <taxon>Chordata</taxon>
        <taxon>Craniata</taxon>
        <taxon>Vertebrata</taxon>
        <taxon>Euteleostomi</taxon>
        <taxon>Amphibia</taxon>
        <taxon>Batrachia</taxon>
        <taxon>Anura</taxon>
        <taxon>Pelobatoidea</taxon>
        <taxon>Pelobatidae</taxon>
        <taxon>Pelobates</taxon>
    </lineage>
</organism>
<evidence type="ECO:0000256" key="3">
    <source>
        <dbReference type="ARBA" id="ARBA00023136"/>
    </source>
</evidence>
<evidence type="ECO:0000256" key="5">
    <source>
        <dbReference type="SAM" id="Phobius"/>
    </source>
</evidence>
<dbReference type="EMBL" id="OW240917">
    <property type="protein sequence ID" value="CAH2299147.1"/>
    <property type="molecule type" value="Genomic_DNA"/>
</dbReference>
<keyword evidence="3 5" id="KW-0472">Membrane</keyword>
<evidence type="ECO:0000256" key="6">
    <source>
        <dbReference type="SAM" id="SignalP"/>
    </source>
</evidence>
<keyword evidence="2 6" id="KW-0732">Signal</keyword>
<dbReference type="Pfam" id="PF07686">
    <property type="entry name" value="V-set"/>
    <property type="match status" value="1"/>
</dbReference>
<dbReference type="SUPFAM" id="SSF48726">
    <property type="entry name" value="Immunoglobulin"/>
    <property type="match status" value="1"/>
</dbReference>
<protein>
    <submittedName>
        <fullName evidence="8">HEPACAM family member 2</fullName>
    </submittedName>
</protein>
<evidence type="ECO:0000256" key="2">
    <source>
        <dbReference type="ARBA" id="ARBA00022729"/>
    </source>
</evidence>